<proteinExistence type="predicted"/>
<evidence type="ECO:0000256" key="2">
    <source>
        <dbReference type="ARBA" id="ARBA00022448"/>
    </source>
</evidence>
<dbReference type="InterPro" id="IPR005829">
    <property type="entry name" value="Sugar_transporter_CS"/>
</dbReference>
<dbReference type="PANTHER" id="PTHR23530:SF1">
    <property type="entry name" value="PERMEASE, MAJOR FACILITATOR SUPERFAMILY-RELATED"/>
    <property type="match status" value="1"/>
</dbReference>
<feature type="transmembrane region" description="Helical" evidence="6">
    <location>
        <begin position="371"/>
        <end position="391"/>
    </location>
</feature>
<feature type="domain" description="Major facilitator superfamily (MFS) profile" evidence="7">
    <location>
        <begin position="1"/>
        <end position="394"/>
    </location>
</feature>
<reference evidence="8 9" key="1">
    <citation type="submission" date="2016-11" db="EMBL/GenBank/DDBJ databases">
        <authorList>
            <person name="Jaros S."/>
            <person name="Januszkiewicz K."/>
            <person name="Wedrychowicz H."/>
        </authorList>
    </citation>
    <scope>NUCLEOTIDE SEQUENCE [LARGE SCALE GENOMIC DNA]</scope>
    <source>
        <strain evidence="8 9">DSM 8605</strain>
    </source>
</reference>
<name>A0A1M5QFV7_9CLOT</name>
<dbReference type="InterPro" id="IPR020846">
    <property type="entry name" value="MFS_dom"/>
</dbReference>
<dbReference type="RefSeq" id="WP_073335815.1">
    <property type="nucleotide sequence ID" value="NZ_FQXM01000002.1"/>
</dbReference>
<comment type="subcellular location">
    <subcellularLocation>
        <location evidence="1">Cell membrane</location>
        <topology evidence="1">Multi-pass membrane protein</topology>
    </subcellularLocation>
</comment>
<evidence type="ECO:0000313" key="9">
    <source>
        <dbReference type="Proteomes" id="UP000184447"/>
    </source>
</evidence>
<dbReference type="GO" id="GO:0005886">
    <property type="term" value="C:plasma membrane"/>
    <property type="evidence" value="ECO:0007669"/>
    <property type="project" value="UniProtKB-SubCell"/>
</dbReference>
<dbReference type="Proteomes" id="UP000184447">
    <property type="component" value="Unassembled WGS sequence"/>
</dbReference>
<feature type="transmembrane region" description="Helical" evidence="6">
    <location>
        <begin position="340"/>
        <end position="359"/>
    </location>
</feature>
<dbReference type="PROSITE" id="PS50850">
    <property type="entry name" value="MFS"/>
    <property type="match status" value="1"/>
</dbReference>
<dbReference type="STRING" id="1121316.SAMN02745207_00061"/>
<feature type="transmembrane region" description="Helical" evidence="6">
    <location>
        <begin position="164"/>
        <end position="186"/>
    </location>
</feature>
<feature type="transmembrane region" description="Helical" evidence="6">
    <location>
        <begin position="253"/>
        <end position="273"/>
    </location>
</feature>
<gene>
    <name evidence="8" type="ORF">SAMN02745207_00061</name>
</gene>
<dbReference type="InterPro" id="IPR011701">
    <property type="entry name" value="MFS"/>
</dbReference>
<dbReference type="GO" id="GO:0022857">
    <property type="term" value="F:transmembrane transporter activity"/>
    <property type="evidence" value="ECO:0007669"/>
    <property type="project" value="InterPro"/>
</dbReference>
<dbReference type="EMBL" id="FQXM01000002">
    <property type="protein sequence ID" value="SHH12828.1"/>
    <property type="molecule type" value="Genomic_DNA"/>
</dbReference>
<feature type="transmembrane region" description="Helical" evidence="6">
    <location>
        <begin position="308"/>
        <end position="328"/>
    </location>
</feature>
<protein>
    <submittedName>
        <fullName evidence="8">Major Facilitator Superfamily protein</fullName>
    </submittedName>
</protein>
<dbReference type="InterPro" id="IPR053160">
    <property type="entry name" value="MFS_DHA3_Transporter"/>
</dbReference>
<feature type="transmembrane region" description="Helical" evidence="6">
    <location>
        <begin position="51"/>
        <end position="70"/>
    </location>
</feature>
<dbReference type="AlphaFoldDB" id="A0A1M5QFV7"/>
<accession>A0A1M5QFV7</accession>
<dbReference type="PANTHER" id="PTHR23530">
    <property type="entry name" value="TRANSPORT PROTEIN-RELATED"/>
    <property type="match status" value="1"/>
</dbReference>
<dbReference type="InterPro" id="IPR036259">
    <property type="entry name" value="MFS_trans_sf"/>
</dbReference>
<evidence type="ECO:0000256" key="3">
    <source>
        <dbReference type="ARBA" id="ARBA00022692"/>
    </source>
</evidence>
<evidence type="ECO:0000256" key="4">
    <source>
        <dbReference type="ARBA" id="ARBA00022989"/>
    </source>
</evidence>
<evidence type="ECO:0000259" key="7">
    <source>
        <dbReference type="PROSITE" id="PS50850"/>
    </source>
</evidence>
<keyword evidence="4 6" id="KW-1133">Transmembrane helix</keyword>
<keyword evidence="3 6" id="KW-0812">Transmembrane</keyword>
<keyword evidence="2" id="KW-0813">Transport</keyword>
<keyword evidence="5 6" id="KW-0472">Membrane</keyword>
<feature type="transmembrane region" description="Helical" evidence="6">
    <location>
        <begin position="220"/>
        <end position="241"/>
    </location>
</feature>
<feature type="transmembrane region" description="Helical" evidence="6">
    <location>
        <begin position="285"/>
        <end position="302"/>
    </location>
</feature>
<evidence type="ECO:0000313" key="8">
    <source>
        <dbReference type="EMBL" id="SHH12828.1"/>
    </source>
</evidence>
<dbReference type="OrthoDB" id="9816124at2"/>
<feature type="transmembrane region" description="Helical" evidence="6">
    <location>
        <begin position="82"/>
        <end position="110"/>
    </location>
</feature>
<organism evidence="8 9">
    <name type="scientific">Clostridium grantii DSM 8605</name>
    <dbReference type="NCBI Taxonomy" id="1121316"/>
    <lineage>
        <taxon>Bacteria</taxon>
        <taxon>Bacillati</taxon>
        <taxon>Bacillota</taxon>
        <taxon>Clostridia</taxon>
        <taxon>Eubacteriales</taxon>
        <taxon>Clostridiaceae</taxon>
        <taxon>Clostridium</taxon>
    </lineage>
</organism>
<dbReference type="Pfam" id="PF07690">
    <property type="entry name" value="MFS_1"/>
    <property type="match status" value="1"/>
</dbReference>
<sequence>MDNYKHKLKGNILKNYIFIFLSRLDLTQGIWMIYLAVKGMTLTQLGLLEGIFHLVSFTMEVPTGVVADLWGRRVSRIMGRGFAMVSMIVLMFSNSFFMFAVAFAILAISFNLESGAGEALIYDSLKEIDLEDDYIKVNGKNEMFMQIASVVALLLGGYLASKNYLYAFGFSAILAAITMGQAFLFVEPSIAIENKENKNQNIFFSQIKDSLSVIRNNKKVGFLIVFINIIALSVTSLFYYLQNYWKVGGYSEFQIAIFLSISSLLAGFMATKVYKLEEVIKEKGIIAYMPFIIVLAMWGIALTNCAPIFYILIGVTESIVFVATSDYINKLIPSENRATILSFQSMVFSLLMICVFPIIGKIGDSVSLNFAFKIMAILGTILALVNAYMVLKVENKSIN</sequence>
<dbReference type="PROSITE" id="PS00216">
    <property type="entry name" value="SUGAR_TRANSPORT_1"/>
    <property type="match status" value="1"/>
</dbReference>
<keyword evidence="9" id="KW-1185">Reference proteome</keyword>
<feature type="transmembrane region" description="Helical" evidence="6">
    <location>
        <begin position="12"/>
        <end position="31"/>
    </location>
</feature>
<evidence type="ECO:0000256" key="1">
    <source>
        <dbReference type="ARBA" id="ARBA00004651"/>
    </source>
</evidence>
<evidence type="ECO:0000256" key="6">
    <source>
        <dbReference type="SAM" id="Phobius"/>
    </source>
</evidence>
<dbReference type="Gene3D" id="1.20.1250.20">
    <property type="entry name" value="MFS general substrate transporter like domains"/>
    <property type="match status" value="1"/>
</dbReference>
<evidence type="ECO:0000256" key="5">
    <source>
        <dbReference type="ARBA" id="ARBA00023136"/>
    </source>
</evidence>
<dbReference type="SUPFAM" id="SSF103473">
    <property type="entry name" value="MFS general substrate transporter"/>
    <property type="match status" value="1"/>
</dbReference>